<keyword evidence="1" id="KW-0378">Hydrolase</keyword>
<dbReference type="Pfam" id="PF01734">
    <property type="entry name" value="Patatin"/>
    <property type="match status" value="1"/>
</dbReference>
<dbReference type="PANTHER" id="PTHR14226">
    <property type="entry name" value="NEUROPATHY TARGET ESTERASE/SWISS CHEESE D.MELANOGASTER"/>
    <property type="match status" value="1"/>
</dbReference>
<dbReference type="PANTHER" id="PTHR14226:SF78">
    <property type="entry name" value="SLR0060 PROTEIN"/>
    <property type="match status" value="1"/>
</dbReference>
<protein>
    <recommendedName>
        <fullName evidence="4">PNPLA domain-containing protein</fullName>
    </recommendedName>
</protein>
<dbReference type="GO" id="GO:0016787">
    <property type="term" value="F:hydrolase activity"/>
    <property type="evidence" value="ECO:0007669"/>
    <property type="project" value="UniProtKB-KW"/>
</dbReference>
<dbReference type="PROSITE" id="PS51635">
    <property type="entry name" value="PNPLA"/>
    <property type="match status" value="1"/>
</dbReference>
<accession>A0A6C0CHA8</accession>
<keyword evidence="3" id="KW-0443">Lipid metabolism</keyword>
<organism evidence="5">
    <name type="scientific">viral metagenome</name>
    <dbReference type="NCBI Taxonomy" id="1070528"/>
    <lineage>
        <taxon>unclassified sequences</taxon>
        <taxon>metagenomes</taxon>
        <taxon>organismal metagenomes</taxon>
    </lineage>
</organism>
<proteinExistence type="predicted"/>
<dbReference type="SUPFAM" id="SSF52151">
    <property type="entry name" value="FabD/lysophospholipase-like"/>
    <property type="match status" value="1"/>
</dbReference>
<evidence type="ECO:0000256" key="3">
    <source>
        <dbReference type="ARBA" id="ARBA00023098"/>
    </source>
</evidence>
<feature type="domain" description="PNPLA" evidence="4">
    <location>
        <begin position="8"/>
        <end position="187"/>
    </location>
</feature>
<dbReference type="AlphaFoldDB" id="A0A6C0CHA8"/>
<dbReference type="GO" id="GO:0016042">
    <property type="term" value="P:lipid catabolic process"/>
    <property type="evidence" value="ECO:0007669"/>
    <property type="project" value="UniProtKB-KW"/>
</dbReference>
<evidence type="ECO:0000256" key="1">
    <source>
        <dbReference type="ARBA" id="ARBA00022801"/>
    </source>
</evidence>
<dbReference type="InterPro" id="IPR002641">
    <property type="entry name" value="PNPLA_dom"/>
</dbReference>
<sequence length="282" mass="31245">MSLPFRALGLNGGGVKGILHVGVLLELQKRQELFFPDGVYGVSVGSIIGTYIAFGLPLDMDILKDAFRISSFIPEPDYANLPQMISLKGVFPMDTFEKSVVNIFLKKGVDLRTKVIGDAQMPLYIVASNLTKGIPTIFSKNVPVLEALKCSCCIPGVFRPQILYDQVYIDGDLFVPSVDNLIHDTSRALCVSLKTIMSDYDFSAKNIENVSPVHYIHGIYNFVTRNFLHQVKKPCTIHMAYPKLKSMSNIDDFNIADILKRSGEDLSRFLGSKSGNQEGTEV</sequence>
<dbReference type="InterPro" id="IPR016035">
    <property type="entry name" value="Acyl_Trfase/lysoPLipase"/>
</dbReference>
<evidence type="ECO:0000256" key="2">
    <source>
        <dbReference type="ARBA" id="ARBA00022963"/>
    </source>
</evidence>
<keyword evidence="2" id="KW-0442">Lipid degradation</keyword>
<evidence type="ECO:0000313" key="5">
    <source>
        <dbReference type="EMBL" id="QHT03230.1"/>
    </source>
</evidence>
<name>A0A6C0CHA8_9ZZZZ</name>
<evidence type="ECO:0000259" key="4">
    <source>
        <dbReference type="PROSITE" id="PS51635"/>
    </source>
</evidence>
<reference evidence="5" key="1">
    <citation type="journal article" date="2020" name="Nature">
        <title>Giant virus diversity and host interactions through global metagenomics.</title>
        <authorList>
            <person name="Schulz F."/>
            <person name="Roux S."/>
            <person name="Paez-Espino D."/>
            <person name="Jungbluth S."/>
            <person name="Walsh D.A."/>
            <person name="Denef V.J."/>
            <person name="McMahon K.D."/>
            <person name="Konstantinidis K.T."/>
            <person name="Eloe-Fadrosh E.A."/>
            <person name="Kyrpides N.C."/>
            <person name="Woyke T."/>
        </authorList>
    </citation>
    <scope>NUCLEOTIDE SEQUENCE</scope>
    <source>
        <strain evidence="5">GVMAG-M-3300020728-1</strain>
    </source>
</reference>
<dbReference type="EMBL" id="MN739408">
    <property type="protein sequence ID" value="QHT03230.1"/>
    <property type="molecule type" value="Genomic_DNA"/>
</dbReference>
<dbReference type="InterPro" id="IPR050301">
    <property type="entry name" value="NTE"/>
</dbReference>
<dbReference type="Gene3D" id="3.40.1090.10">
    <property type="entry name" value="Cytosolic phospholipase A2 catalytic domain"/>
    <property type="match status" value="2"/>
</dbReference>